<sequence length="393" mass="43704">MMKLLCVLLPHFPLRCEILKKPELAGRPAAVTYSVGSQKLLLDFSPDLKGLERDMPLQQALSRHGEMELLHADMAHYWSVFNGVLDALEKVSPLVEGSALGDIYIGCDGLEMLYPTDDDLVSAVRKSLPEGFEARLGIAAGKFPAYLAALDSAFDGYKTIQGDAAAYFKDLSCDLLPVSLKSKMRLHDFGLHSLGKVAEIQISKLEAQFGPEGRRIGELAAGFDDTLLYPRLSEELIEESTSLPSATESLDIMLMAIESLLSRAFARFGHRGAGIRCVELWSHTSLSEHWQKAVHFKEPAMNIKTALTRIRQVMEYCPQPGPVEELGMKITRIGRPDGRQSSIFTEVRSGEKLAGDIKQLELKLGAPQLFKIKEVEPWSRIPERRFTLIPLNR</sequence>
<proteinExistence type="inferred from homology"/>
<dbReference type="InterPro" id="IPR001126">
    <property type="entry name" value="UmuC"/>
</dbReference>
<evidence type="ECO:0000256" key="1">
    <source>
        <dbReference type="ARBA" id="ARBA00010945"/>
    </source>
</evidence>
<protein>
    <submittedName>
        <fullName evidence="2">Uncharacterized protein</fullName>
    </submittedName>
</protein>
<name>A0A2P5P5R8_9CHLR</name>
<dbReference type="Proteomes" id="UP000235653">
    <property type="component" value="Unassembled WGS sequence"/>
</dbReference>
<dbReference type="Pfam" id="PF00817">
    <property type="entry name" value="IMS"/>
    <property type="match status" value="1"/>
</dbReference>
<evidence type="ECO:0000313" key="2">
    <source>
        <dbReference type="EMBL" id="PPD57642.1"/>
    </source>
</evidence>
<keyword evidence="3" id="KW-1185">Reference proteome</keyword>
<comment type="caution">
    <text evidence="2">The sequence shown here is derived from an EMBL/GenBank/DDBJ whole genome shotgun (WGS) entry which is preliminary data.</text>
</comment>
<comment type="similarity">
    <text evidence="1">Belongs to the DNA polymerase type-Y family.</text>
</comment>
<dbReference type="RefSeq" id="WP_102330654.1">
    <property type="nucleotide sequence ID" value="NZ_CP058566.2"/>
</dbReference>
<dbReference type="OrthoDB" id="5244088at2"/>
<dbReference type="Gene3D" id="3.30.70.270">
    <property type="match status" value="1"/>
</dbReference>
<dbReference type="AlphaFoldDB" id="A0A2P5P5R8"/>
<organism evidence="2 3">
    <name type="scientific">Dehalogenimonas etheniformans</name>
    <dbReference type="NCBI Taxonomy" id="1536648"/>
    <lineage>
        <taxon>Bacteria</taxon>
        <taxon>Bacillati</taxon>
        <taxon>Chloroflexota</taxon>
        <taxon>Dehalococcoidia</taxon>
        <taxon>Dehalococcoidales</taxon>
        <taxon>Dehalococcoidaceae</taxon>
        <taxon>Dehalogenimonas</taxon>
    </lineage>
</organism>
<dbReference type="EMBL" id="JQAN02000011">
    <property type="protein sequence ID" value="PPD57642.1"/>
    <property type="molecule type" value="Genomic_DNA"/>
</dbReference>
<dbReference type="PROSITE" id="PS50173">
    <property type="entry name" value="UMUC"/>
    <property type="match status" value="1"/>
</dbReference>
<gene>
    <name evidence="2" type="ORF">JP09_007825</name>
</gene>
<evidence type="ECO:0000313" key="3">
    <source>
        <dbReference type="Proteomes" id="UP000235653"/>
    </source>
</evidence>
<reference evidence="2 3" key="1">
    <citation type="journal article" date="2017" name="ISME J.">
        <title>Grape pomace compost harbors organohalide-respiring Dehalogenimonas species with novel reductive dehalogenase genes.</title>
        <authorList>
            <person name="Yang Y."/>
            <person name="Higgins S.A."/>
            <person name="Yan J."/>
            <person name="Simsir B."/>
            <person name="Chourey K."/>
            <person name="Iyer R."/>
            <person name="Hettich R.L."/>
            <person name="Baldwin B."/>
            <person name="Ogles D.M."/>
            <person name="Loffler F.E."/>
        </authorList>
    </citation>
    <scope>NUCLEOTIDE SEQUENCE [LARGE SCALE GENOMIC DNA]</scope>
    <source>
        <strain evidence="2 3">GP</strain>
    </source>
</reference>
<dbReference type="SUPFAM" id="SSF56672">
    <property type="entry name" value="DNA/RNA polymerases"/>
    <property type="match status" value="1"/>
</dbReference>
<dbReference type="Gene3D" id="3.40.1170.60">
    <property type="match status" value="1"/>
</dbReference>
<dbReference type="GO" id="GO:0006281">
    <property type="term" value="P:DNA repair"/>
    <property type="evidence" value="ECO:0007669"/>
    <property type="project" value="InterPro"/>
</dbReference>
<accession>A0A2P5P5R8</accession>
<dbReference type="InterPro" id="IPR043502">
    <property type="entry name" value="DNA/RNA_pol_sf"/>
</dbReference>
<dbReference type="InterPro" id="IPR043128">
    <property type="entry name" value="Rev_trsase/Diguanyl_cyclase"/>
</dbReference>